<evidence type="ECO:0000256" key="3">
    <source>
        <dbReference type="ARBA" id="ARBA00012584"/>
    </source>
</evidence>
<evidence type="ECO:0000259" key="7">
    <source>
        <dbReference type="PROSITE" id="PS51163"/>
    </source>
</evidence>
<dbReference type="EC" id="2.7.7.87" evidence="3"/>
<dbReference type="GO" id="GO:0005737">
    <property type="term" value="C:cytoplasm"/>
    <property type="evidence" value="ECO:0007669"/>
    <property type="project" value="UniProtKB-SubCell"/>
</dbReference>
<organism evidence="8 9">
    <name type="scientific">Albidiferax ferrireducens (strain ATCC BAA-621 / DSM 15236 / T118)</name>
    <name type="common">Rhodoferax ferrireducens</name>
    <dbReference type="NCBI Taxonomy" id="338969"/>
    <lineage>
        <taxon>Bacteria</taxon>
        <taxon>Pseudomonadati</taxon>
        <taxon>Pseudomonadota</taxon>
        <taxon>Betaproteobacteria</taxon>
        <taxon>Burkholderiales</taxon>
        <taxon>Comamonadaceae</taxon>
        <taxon>Rhodoferax</taxon>
    </lineage>
</organism>
<dbReference type="PANTHER" id="PTHR17490:SF10">
    <property type="entry name" value="THREONYLCARBAMOYL-AMP SYNTHASE"/>
    <property type="match status" value="1"/>
</dbReference>
<dbReference type="HOGENOM" id="CLU_1147819_0_0_4"/>
<dbReference type="GO" id="GO:0006450">
    <property type="term" value="P:regulation of translational fidelity"/>
    <property type="evidence" value="ECO:0007669"/>
    <property type="project" value="TreeGrafter"/>
</dbReference>
<dbReference type="InterPro" id="IPR006070">
    <property type="entry name" value="Sua5-like_dom"/>
</dbReference>
<keyword evidence="5" id="KW-0808">Transferase</keyword>
<protein>
    <recommendedName>
        <fullName evidence="3">L-threonylcarbamoyladenylate synthase</fullName>
        <ecNumber evidence="3">2.7.7.87</ecNumber>
    </recommendedName>
</protein>
<dbReference type="GO" id="GO:0061710">
    <property type="term" value="F:L-threonylcarbamoyladenylate synthase"/>
    <property type="evidence" value="ECO:0007669"/>
    <property type="project" value="UniProtKB-EC"/>
</dbReference>
<dbReference type="GO" id="GO:0000049">
    <property type="term" value="F:tRNA binding"/>
    <property type="evidence" value="ECO:0007669"/>
    <property type="project" value="TreeGrafter"/>
</dbReference>
<name>Q21QS3_ALBFT</name>
<comment type="catalytic activity">
    <reaction evidence="6">
        <text>L-threonine + hydrogencarbonate + ATP = L-threonylcarbamoyladenylate + diphosphate + H2O</text>
        <dbReference type="Rhea" id="RHEA:36407"/>
        <dbReference type="ChEBI" id="CHEBI:15377"/>
        <dbReference type="ChEBI" id="CHEBI:17544"/>
        <dbReference type="ChEBI" id="CHEBI:30616"/>
        <dbReference type="ChEBI" id="CHEBI:33019"/>
        <dbReference type="ChEBI" id="CHEBI:57926"/>
        <dbReference type="ChEBI" id="CHEBI:73682"/>
        <dbReference type="EC" id="2.7.7.87"/>
    </reaction>
</comment>
<dbReference type="Pfam" id="PF01300">
    <property type="entry name" value="Sua5_yciO_yrdC"/>
    <property type="match status" value="1"/>
</dbReference>
<dbReference type="EMBL" id="CP000267">
    <property type="protein sequence ID" value="ABD71880.1"/>
    <property type="molecule type" value="Genomic_DNA"/>
</dbReference>
<sequence length="226" mass="24795">MPALDHRQEAARAFDAMRCGGIAIVPNDVGYAAMAHSYDALQRIFDTKGRAPTKLNAMIGHNQLHRRLHRCSTRGREIVAAITEDYDLPLGVIAPADFTDPFLARLDPRVIEASTRDGTLLMLLNAGQFHFALSELSDAQDTAIFGSSANLTLQGTHFSVEAIEPEIRAIADVIVDYGVLKYKPYGCSSTLLDVESLTVYRHGIAYETIAWILKKHFGLSLTPVPS</sequence>
<dbReference type="PROSITE" id="PS51163">
    <property type="entry name" value="YRDC"/>
    <property type="match status" value="1"/>
</dbReference>
<dbReference type="SUPFAM" id="SSF55821">
    <property type="entry name" value="YrdC/RibB"/>
    <property type="match status" value="1"/>
</dbReference>
<keyword evidence="9" id="KW-1185">Reference proteome</keyword>
<evidence type="ECO:0000256" key="6">
    <source>
        <dbReference type="ARBA" id="ARBA00048366"/>
    </source>
</evidence>
<dbReference type="GO" id="GO:0003725">
    <property type="term" value="F:double-stranded RNA binding"/>
    <property type="evidence" value="ECO:0007669"/>
    <property type="project" value="InterPro"/>
</dbReference>
<dbReference type="InterPro" id="IPR017945">
    <property type="entry name" value="DHBP_synth_RibB-like_a/b_dom"/>
</dbReference>
<dbReference type="eggNOG" id="COG0009">
    <property type="taxonomic scope" value="Bacteria"/>
</dbReference>
<gene>
    <name evidence="8" type="ordered locus">Rfer_4192</name>
</gene>
<keyword evidence="4" id="KW-0963">Cytoplasm</keyword>
<evidence type="ECO:0000313" key="8">
    <source>
        <dbReference type="EMBL" id="ABD71880.1"/>
    </source>
</evidence>
<dbReference type="RefSeq" id="WP_011466438.1">
    <property type="nucleotide sequence ID" value="NC_007908.1"/>
</dbReference>
<evidence type="ECO:0000256" key="2">
    <source>
        <dbReference type="ARBA" id="ARBA00007663"/>
    </source>
</evidence>
<dbReference type="STRING" id="338969.Rfer_4192"/>
<comment type="similarity">
    <text evidence="2">Belongs to the SUA5 family.</text>
</comment>
<comment type="subcellular location">
    <subcellularLocation>
        <location evidence="1">Cytoplasm</location>
    </subcellularLocation>
</comment>
<dbReference type="KEGG" id="rfr:Rfer_4192"/>
<accession>Q21QS3</accession>
<evidence type="ECO:0000256" key="5">
    <source>
        <dbReference type="ARBA" id="ARBA00022679"/>
    </source>
</evidence>
<evidence type="ECO:0000256" key="4">
    <source>
        <dbReference type="ARBA" id="ARBA00022490"/>
    </source>
</evidence>
<evidence type="ECO:0000313" key="9">
    <source>
        <dbReference type="Proteomes" id="UP000008332"/>
    </source>
</evidence>
<dbReference type="AlphaFoldDB" id="Q21QS3"/>
<feature type="domain" description="YrdC-like" evidence="7">
    <location>
        <begin position="7"/>
        <end position="205"/>
    </location>
</feature>
<dbReference type="OrthoDB" id="8840783at2"/>
<dbReference type="Gene3D" id="3.90.870.10">
    <property type="entry name" value="DHBP synthase"/>
    <property type="match status" value="1"/>
</dbReference>
<dbReference type="Proteomes" id="UP000008332">
    <property type="component" value="Chromosome"/>
</dbReference>
<dbReference type="InterPro" id="IPR050156">
    <property type="entry name" value="TC-AMP_synthase_SUA5"/>
</dbReference>
<evidence type="ECO:0000256" key="1">
    <source>
        <dbReference type="ARBA" id="ARBA00004496"/>
    </source>
</evidence>
<dbReference type="PANTHER" id="PTHR17490">
    <property type="entry name" value="SUA5"/>
    <property type="match status" value="1"/>
</dbReference>
<reference evidence="9" key="1">
    <citation type="submission" date="2006-02" db="EMBL/GenBank/DDBJ databases">
        <title>Complete sequence of chromosome of Rhodoferax ferrireducens DSM 15236.</title>
        <authorList>
            <person name="Copeland A."/>
            <person name="Lucas S."/>
            <person name="Lapidus A."/>
            <person name="Barry K."/>
            <person name="Detter J.C."/>
            <person name="Glavina del Rio T."/>
            <person name="Hammon N."/>
            <person name="Israni S."/>
            <person name="Pitluck S."/>
            <person name="Brettin T."/>
            <person name="Bruce D."/>
            <person name="Han C."/>
            <person name="Tapia R."/>
            <person name="Gilna P."/>
            <person name="Kiss H."/>
            <person name="Schmutz J."/>
            <person name="Larimer F."/>
            <person name="Land M."/>
            <person name="Kyrpides N."/>
            <person name="Ivanova N."/>
            <person name="Richardson P."/>
        </authorList>
    </citation>
    <scope>NUCLEOTIDE SEQUENCE [LARGE SCALE GENOMIC DNA]</scope>
    <source>
        <strain evidence="9">ATCC BAA-621 / DSM 15236 / T118</strain>
    </source>
</reference>
<proteinExistence type="inferred from homology"/>